<sequence>MLRSTSVVAQYHAALQGQSLAILPCFIAAQDPRLTPVLSAEVAITRSFWMYCHEDLYRLKRVSLLWDFMREAAERNQALFAGRAGELITDGV</sequence>
<name>A0A158M7P4_9BORD</name>
<evidence type="ECO:0000313" key="2">
    <source>
        <dbReference type="EMBL" id="KAK97260.1"/>
    </source>
</evidence>
<dbReference type="Pfam" id="PF03466">
    <property type="entry name" value="LysR_substrate"/>
    <property type="match status" value="1"/>
</dbReference>
<comment type="caution">
    <text evidence="2">The sequence shown here is derived from an EMBL/GenBank/DDBJ whole genome shotgun (WGS) entry which is preliminary data.</text>
</comment>
<accession>A0A158M7P4</accession>
<protein>
    <submittedName>
        <fullName evidence="2">LysR substrate-binding domain protein</fullName>
    </submittedName>
</protein>
<feature type="domain" description="LysR substrate-binding" evidence="1">
    <location>
        <begin position="2"/>
        <end position="73"/>
    </location>
</feature>
<dbReference type="AlphaFoldDB" id="A0A158M7P4"/>
<gene>
    <name evidence="2" type="ORF">L497_0172</name>
</gene>
<evidence type="ECO:0000313" key="3">
    <source>
        <dbReference type="Proteomes" id="UP000026682"/>
    </source>
</evidence>
<evidence type="ECO:0000259" key="1">
    <source>
        <dbReference type="Pfam" id="PF03466"/>
    </source>
</evidence>
<dbReference type="EMBL" id="JFZZ01000028">
    <property type="protein sequence ID" value="KAK97260.1"/>
    <property type="molecule type" value="Genomic_DNA"/>
</dbReference>
<organism evidence="2 3">
    <name type="scientific">Bordetella holmesii CDC-H585-BH</name>
    <dbReference type="NCBI Taxonomy" id="1331206"/>
    <lineage>
        <taxon>Bacteria</taxon>
        <taxon>Pseudomonadati</taxon>
        <taxon>Pseudomonadota</taxon>
        <taxon>Betaproteobacteria</taxon>
        <taxon>Burkholderiales</taxon>
        <taxon>Alcaligenaceae</taxon>
        <taxon>Bordetella</taxon>
    </lineage>
</organism>
<dbReference type="SUPFAM" id="SSF53850">
    <property type="entry name" value="Periplasmic binding protein-like II"/>
    <property type="match status" value="1"/>
</dbReference>
<dbReference type="PATRIC" id="fig|1331206.3.peg.714"/>
<dbReference type="Gene3D" id="3.40.190.290">
    <property type="match status" value="1"/>
</dbReference>
<dbReference type="Proteomes" id="UP000026682">
    <property type="component" value="Unassembled WGS sequence"/>
</dbReference>
<reference evidence="2 3" key="1">
    <citation type="submission" date="2014-03" db="EMBL/GenBank/DDBJ databases">
        <title>Genome sequence of Bordetella holmseii.</title>
        <authorList>
            <person name="Harvill E."/>
            <person name="Goodfield L.L."/>
            <person name="Ivanov Y."/>
            <person name="Meyer J.A."/>
            <person name="Newth C."/>
            <person name="Cassiday P."/>
            <person name="Tondella M.L."/>
            <person name="Liao P."/>
            <person name="Zimmerman J."/>
            <person name="Meert K."/>
            <person name="Wessel D."/>
            <person name="Berger J."/>
            <person name="Dean J.M."/>
            <person name="Holubkov R."/>
            <person name="Burr J."/>
            <person name="Liu T."/>
            <person name="Brinkac L.M."/>
            <person name="Sanka R."/>
            <person name="Kim M."/>
            <person name="Losada L."/>
        </authorList>
    </citation>
    <scope>NUCLEOTIDE SEQUENCE [LARGE SCALE GENOMIC DNA]</scope>
    <source>
        <strain evidence="2 3">CDC-H585-BH</strain>
    </source>
</reference>
<dbReference type="InterPro" id="IPR005119">
    <property type="entry name" value="LysR_subst-bd"/>
</dbReference>
<proteinExistence type="predicted"/>